<dbReference type="Pfam" id="PF26566">
    <property type="entry name" value="PH_40"/>
    <property type="match status" value="1"/>
</dbReference>
<keyword evidence="1" id="KW-0812">Transmembrane</keyword>
<feature type="transmembrane region" description="Helical" evidence="1">
    <location>
        <begin position="52"/>
        <end position="74"/>
    </location>
</feature>
<organism evidence="3 4">
    <name type="scientific">Imperialibacter roseus</name>
    <dbReference type="NCBI Taxonomy" id="1324217"/>
    <lineage>
        <taxon>Bacteria</taxon>
        <taxon>Pseudomonadati</taxon>
        <taxon>Bacteroidota</taxon>
        <taxon>Cytophagia</taxon>
        <taxon>Cytophagales</taxon>
        <taxon>Flammeovirgaceae</taxon>
        <taxon>Imperialibacter</taxon>
    </lineage>
</organism>
<evidence type="ECO:0000256" key="1">
    <source>
        <dbReference type="SAM" id="Phobius"/>
    </source>
</evidence>
<dbReference type="RefSeq" id="WP_317490420.1">
    <property type="nucleotide sequence ID" value="NZ_CP136051.1"/>
</dbReference>
<evidence type="ECO:0000259" key="2">
    <source>
        <dbReference type="Pfam" id="PF26566"/>
    </source>
</evidence>
<feature type="transmembrane region" description="Helical" evidence="1">
    <location>
        <begin position="21"/>
        <end position="40"/>
    </location>
</feature>
<keyword evidence="1" id="KW-0472">Membrane</keyword>
<gene>
    <name evidence="3" type="ORF">RT717_03885</name>
</gene>
<evidence type="ECO:0000313" key="3">
    <source>
        <dbReference type="EMBL" id="WOK07764.1"/>
    </source>
</evidence>
<dbReference type="EMBL" id="CP136051">
    <property type="protein sequence ID" value="WOK07764.1"/>
    <property type="molecule type" value="Genomic_DNA"/>
</dbReference>
<evidence type="ECO:0000313" key="4">
    <source>
        <dbReference type="Proteomes" id="UP001302349"/>
    </source>
</evidence>
<keyword evidence="4" id="KW-1185">Reference proteome</keyword>
<protein>
    <recommendedName>
        <fullName evidence="2">PH domain-containing protein</fullName>
    </recommendedName>
</protein>
<sequence>MTQKYSINRTATYKSLKYWRHLLSSAPLVIILAAPFAHYIKGMDWDTAKVVGPISALVGYAIIGAVPTLIMHLVHYFSNRGVQIIVDQESACVTFRREIEFTYSFDDLTVTQHSSLYQENKRRIPTSWSNYSFLQVRTSDNKEFNISSIIMSMDEFPVKPLNYSYSFWPAMADWCIHHDYNRNKLLTVWKDRFSKLTIEQIESQLKEGNRLEQLPKQALEELLAEKKLLTQQ</sequence>
<name>A0ABZ0ITM6_9BACT</name>
<keyword evidence="1" id="KW-1133">Transmembrane helix</keyword>
<proteinExistence type="predicted"/>
<dbReference type="InterPro" id="IPR058916">
    <property type="entry name" value="PH_40"/>
</dbReference>
<accession>A0ABZ0ITM6</accession>
<feature type="domain" description="PH" evidence="2">
    <location>
        <begin position="17"/>
        <end position="156"/>
    </location>
</feature>
<dbReference type="Proteomes" id="UP001302349">
    <property type="component" value="Chromosome"/>
</dbReference>
<reference evidence="3 4" key="1">
    <citation type="journal article" date="2023" name="Microbiol. Resour. Announc.">
        <title>Complete Genome Sequence of Imperialibacter roseus strain P4T.</title>
        <authorList>
            <person name="Tizabi D.R."/>
            <person name="Bachvaroff T."/>
            <person name="Hill R.T."/>
        </authorList>
    </citation>
    <scope>NUCLEOTIDE SEQUENCE [LARGE SCALE GENOMIC DNA]</scope>
    <source>
        <strain evidence="3 4">P4T</strain>
    </source>
</reference>